<dbReference type="InterPro" id="IPR032805">
    <property type="entry name" value="Wax_synthase_dom"/>
</dbReference>
<dbReference type="AlphaFoldDB" id="A0A135USJ5"/>
<evidence type="ECO:0000313" key="7">
    <source>
        <dbReference type="EMBL" id="KXH63366.1"/>
    </source>
</evidence>
<feature type="domain" description="Wax synthase" evidence="6">
    <location>
        <begin position="371"/>
        <end position="451"/>
    </location>
</feature>
<evidence type="ECO:0000256" key="5">
    <source>
        <dbReference type="SAM" id="Phobius"/>
    </source>
</evidence>
<feature type="transmembrane region" description="Helical" evidence="5">
    <location>
        <begin position="346"/>
        <end position="365"/>
    </location>
</feature>
<evidence type="ECO:0000259" key="6">
    <source>
        <dbReference type="Pfam" id="PF13813"/>
    </source>
</evidence>
<evidence type="ECO:0000256" key="4">
    <source>
        <dbReference type="ARBA" id="ARBA00023136"/>
    </source>
</evidence>
<dbReference type="OrthoDB" id="1077582at2759"/>
<reference evidence="7 8" key="1">
    <citation type="submission" date="2014-02" db="EMBL/GenBank/DDBJ databases">
        <title>The genome sequence of Colletotrichum salicis CBS 607.94.</title>
        <authorList>
            <person name="Baroncelli R."/>
            <person name="Thon M.R."/>
        </authorList>
    </citation>
    <scope>NUCLEOTIDE SEQUENCE [LARGE SCALE GENOMIC DNA]</scope>
    <source>
        <strain evidence="7 8">CBS 607.94</strain>
    </source>
</reference>
<keyword evidence="3 5" id="KW-1133">Transmembrane helix</keyword>
<sequence length="521" mass="61106">MDGNSTMNSIPTMDIMPPTLQELANLWNYTAPEWNWTDSDWDYIYGERIGLWESLVDHILDHLRSQRYLIQTDLLLYPALVYFLNLACLAIAFNSNGRYRTAFVGASLAFAAAIIQQISVLPVFYAVKITIVQVLVIQNMGAAVMMLWENIAVTEEQKKLPWRQRILATYKLMWNARFVNTARPAPVLHLIKAEEERKKQLAEATITATIGETATKEATMDITNLYKTLTMTSNNKSVFDRINHSRDSVLQVSYHAWNKVSQPLARCWNSLSPRSRWIMTTIAKITIIFILERVKEYFWDTYAWFSHDDIALYKRSYFRRLIRNETDLREVAIRCYFAFEGLWGAFYWYTFIHSTVALFFIALHIDEPEEWPPVFGDIREGWNLRRFWSKFFDRLIYRTTNGLGEMILTTLGVGQRPFRGNKRWVLNGLIFFLSGIFHAGTEYISGIKCHVGVEIWWWMLNYITMIMETAFLYGLQTYFPRFYYKMSGRVGKAIGYLWLFAFQFYASPKNQYTALNCLPQF</sequence>
<dbReference type="Proteomes" id="UP000070121">
    <property type="component" value="Unassembled WGS sequence"/>
</dbReference>
<organism evidence="7 8">
    <name type="scientific">Colletotrichum salicis</name>
    <dbReference type="NCBI Taxonomy" id="1209931"/>
    <lineage>
        <taxon>Eukaryota</taxon>
        <taxon>Fungi</taxon>
        <taxon>Dikarya</taxon>
        <taxon>Ascomycota</taxon>
        <taxon>Pezizomycotina</taxon>
        <taxon>Sordariomycetes</taxon>
        <taxon>Hypocreomycetidae</taxon>
        <taxon>Glomerellales</taxon>
        <taxon>Glomerellaceae</taxon>
        <taxon>Colletotrichum</taxon>
        <taxon>Colletotrichum acutatum species complex</taxon>
    </lineage>
</organism>
<comment type="subcellular location">
    <subcellularLocation>
        <location evidence="1">Membrane</location>
        <topology evidence="1">Multi-pass membrane protein</topology>
    </subcellularLocation>
</comment>
<evidence type="ECO:0000256" key="3">
    <source>
        <dbReference type="ARBA" id="ARBA00022989"/>
    </source>
</evidence>
<accession>A0A135USJ5</accession>
<dbReference type="EMBL" id="JFFI01001090">
    <property type="protein sequence ID" value="KXH63366.1"/>
    <property type="molecule type" value="Genomic_DNA"/>
</dbReference>
<keyword evidence="8" id="KW-1185">Reference proteome</keyword>
<feature type="transmembrane region" description="Helical" evidence="5">
    <location>
        <begin position="74"/>
        <end position="93"/>
    </location>
</feature>
<protein>
    <recommendedName>
        <fullName evidence="6">Wax synthase domain-containing protein</fullName>
    </recommendedName>
</protein>
<feature type="transmembrane region" description="Helical" evidence="5">
    <location>
        <begin position="395"/>
        <end position="413"/>
    </location>
</feature>
<evidence type="ECO:0000256" key="1">
    <source>
        <dbReference type="ARBA" id="ARBA00004141"/>
    </source>
</evidence>
<feature type="transmembrane region" description="Helical" evidence="5">
    <location>
        <begin position="456"/>
        <end position="475"/>
    </location>
</feature>
<feature type="transmembrane region" description="Helical" evidence="5">
    <location>
        <begin position="102"/>
        <end position="125"/>
    </location>
</feature>
<gene>
    <name evidence="7" type="ORF">CSAL01_05185</name>
</gene>
<name>A0A135USJ5_9PEZI</name>
<feature type="transmembrane region" description="Helical" evidence="5">
    <location>
        <begin position="487"/>
        <end position="506"/>
    </location>
</feature>
<evidence type="ECO:0000313" key="8">
    <source>
        <dbReference type="Proteomes" id="UP000070121"/>
    </source>
</evidence>
<feature type="transmembrane region" description="Helical" evidence="5">
    <location>
        <begin position="425"/>
        <end position="444"/>
    </location>
</feature>
<dbReference type="GO" id="GO:0016020">
    <property type="term" value="C:membrane"/>
    <property type="evidence" value="ECO:0007669"/>
    <property type="project" value="UniProtKB-SubCell"/>
</dbReference>
<proteinExistence type="predicted"/>
<dbReference type="Pfam" id="PF13813">
    <property type="entry name" value="MBOAT_2"/>
    <property type="match status" value="1"/>
</dbReference>
<keyword evidence="2 5" id="KW-0812">Transmembrane</keyword>
<comment type="caution">
    <text evidence="7">The sequence shown here is derived from an EMBL/GenBank/DDBJ whole genome shotgun (WGS) entry which is preliminary data.</text>
</comment>
<keyword evidence="4 5" id="KW-0472">Membrane</keyword>
<evidence type="ECO:0000256" key="2">
    <source>
        <dbReference type="ARBA" id="ARBA00022692"/>
    </source>
</evidence>